<dbReference type="SUPFAM" id="SSF52980">
    <property type="entry name" value="Restriction endonuclease-like"/>
    <property type="match status" value="1"/>
</dbReference>
<dbReference type="InterPro" id="IPR011335">
    <property type="entry name" value="Restrct_endonuc-II-like"/>
</dbReference>
<organism evidence="2 3">
    <name type="scientific">Candidatus Viridilinea mediisalina</name>
    <dbReference type="NCBI Taxonomy" id="2024553"/>
    <lineage>
        <taxon>Bacteria</taxon>
        <taxon>Bacillati</taxon>
        <taxon>Chloroflexota</taxon>
        <taxon>Chloroflexia</taxon>
        <taxon>Chloroflexales</taxon>
        <taxon>Chloroflexineae</taxon>
        <taxon>Oscillochloridaceae</taxon>
        <taxon>Candidatus Viridilinea</taxon>
    </lineage>
</organism>
<accession>A0A2A6RG91</accession>
<dbReference type="PANTHER" id="PTHR34107:SF4">
    <property type="entry name" value="SLL1222 PROTEIN"/>
    <property type="match status" value="1"/>
</dbReference>
<dbReference type="InterPro" id="IPR008538">
    <property type="entry name" value="Uma2"/>
</dbReference>
<dbReference type="InterPro" id="IPR012296">
    <property type="entry name" value="Nuclease_put_TT1808"/>
</dbReference>
<dbReference type="Proteomes" id="UP000220527">
    <property type="component" value="Unassembled WGS sequence"/>
</dbReference>
<dbReference type="EMBL" id="NQWI01000101">
    <property type="protein sequence ID" value="PDW01895.1"/>
    <property type="molecule type" value="Genomic_DNA"/>
</dbReference>
<dbReference type="Gene3D" id="3.90.1570.10">
    <property type="entry name" value="tt1808, chain A"/>
    <property type="match status" value="1"/>
</dbReference>
<proteinExistence type="predicted"/>
<sequence length="203" mass="22340">MRTLVLPTDAPTVLGPPQGRWTYADWEGLPDNGQIYEVIQGVLYMTTAPSNFHQWIILSLVQHLALPAKLQGLGYAFTAPIGLLIPGCDPVQPDFVFVRQANAGIIRDRRIRGVPDLIIEILSPNNVIYDTQVKLRAYAHAGVPEYAIVDPMTRSLAYYRLESVGRYAGAETFDEQAQLSFACLPELNLVVADLFAGAPDTTV</sequence>
<keyword evidence="3" id="KW-1185">Reference proteome</keyword>
<dbReference type="AlphaFoldDB" id="A0A2A6RG91"/>
<protein>
    <recommendedName>
        <fullName evidence="1">Putative restriction endonuclease domain-containing protein</fullName>
    </recommendedName>
</protein>
<reference evidence="3" key="1">
    <citation type="submission" date="2017-08" db="EMBL/GenBank/DDBJ databases">
        <authorList>
            <person name="Grouzdev D.S."/>
            <person name="Gaisin V.A."/>
            <person name="Rysina M.S."/>
            <person name="Gorlenko V.M."/>
        </authorList>
    </citation>
    <scope>NUCLEOTIDE SEQUENCE [LARGE SCALE GENOMIC DNA]</scope>
    <source>
        <strain evidence="3">Kir15-3F</strain>
    </source>
</reference>
<feature type="domain" description="Putative restriction endonuclease" evidence="1">
    <location>
        <begin position="25"/>
        <end position="191"/>
    </location>
</feature>
<evidence type="ECO:0000259" key="1">
    <source>
        <dbReference type="Pfam" id="PF05685"/>
    </source>
</evidence>
<name>A0A2A6RG91_9CHLR</name>
<dbReference type="Pfam" id="PF05685">
    <property type="entry name" value="Uma2"/>
    <property type="match status" value="1"/>
</dbReference>
<dbReference type="PANTHER" id="PTHR34107">
    <property type="entry name" value="SLL0198 PROTEIN-RELATED"/>
    <property type="match status" value="1"/>
</dbReference>
<comment type="caution">
    <text evidence="2">The sequence shown here is derived from an EMBL/GenBank/DDBJ whole genome shotgun (WGS) entry which is preliminary data.</text>
</comment>
<evidence type="ECO:0000313" key="2">
    <source>
        <dbReference type="EMBL" id="PDW01895.1"/>
    </source>
</evidence>
<dbReference type="CDD" id="cd06260">
    <property type="entry name" value="DUF820-like"/>
    <property type="match status" value="1"/>
</dbReference>
<evidence type="ECO:0000313" key="3">
    <source>
        <dbReference type="Proteomes" id="UP000220527"/>
    </source>
</evidence>
<dbReference type="OrthoDB" id="9793127at2"/>
<gene>
    <name evidence="2" type="ORF">CJ255_16835</name>
</gene>